<keyword evidence="1" id="KW-0813">Transport</keyword>
<dbReference type="GO" id="GO:0005524">
    <property type="term" value="F:ATP binding"/>
    <property type="evidence" value="ECO:0007669"/>
    <property type="project" value="UniProtKB-KW"/>
</dbReference>
<dbReference type="InterPro" id="IPR003593">
    <property type="entry name" value="AAA+_ATPase"/>
</dbReference>
<dbReference type="AlphaFoldDB" id="A0A3M2M4E6"/>
<evidence type="ECO:0000256" key="2">
    <source>
        <dbReference type="ARBA" id="ARBA00022475"/>
    </source>
</evidence>
<dbReference type="SMART" id="SM00382">
    <property type="entry name" value="AAA"/>
    <property type="match status" value="1"/>
</dbReference>
<dbReference type="InterPro" id="IPR008995">
    <property type="entry name" value="Mo/tungstate-bd_C_term_dom"/>
</dbReference>
<dbReference type="CDD" id="cd03259">
    <property type="entry name" value="ABC_Carb_Solutes_like"/>
    <property type="match status" value="1"/>
</dbReference>
<dbReference type="InterPro" id="IPR004606">
    <property type="entry name" value="Mop_domain"/>
</dbReference>
<dbReference type="PANTHER" id="PTHR42781:SF4">
    <property type="entry name" value="SPERMIDINE_PUTRESCINE IMPORT ATP-BINDING PROTEIN POTA"/>
    <property type="match status" value="1"/>
</dbReference>
<dbReference type="EMBL" id="RFFG01000024">
    <property type="protein sequence ID" value="RMI43693.1"/>
    <property type="molecule type" value="Genomic_DNA"/>
</dbReference>
<dbReference type="InterPro" id="IPR003439">
    <property type="entry name" value="ABC_transporter-like_ATP-bd"/>
</dbReference>
<evidence type="ECO:0000313" key="15">
    <source>
        <dbReference type="Proteomes" id="UP000282674"/>
    </source>
</evidence>
<evidence type="ECO:0000256" key="11">
    <source>
        <dbReference type="SAM" id="MobiDB-lite"/>
    </source>
</evidence>
<feature type="domain" description="ABC transporter" evidence="12">
    <location>
        <begin position="7"/>
        <end position="237"/>
    </location>
</feature>
<dbReference type="OrthoDB" id="7838608at2"/>
<evidence type="ECO:0000256" key="8">
    <source>
        <dbReference type="ARBA" id="ARBA00023065"/>
    </source>
</evidence>
<dbReference type="PROSITE" id="PS50893">
    <property type="entry name" value="ABC_TRANSPORTER_2"/>
    <property type="match status" value="1"/>
</dbReference>
<dbReference type="InterPro" id="IPR027417">
    <property type="entry name" value="P-loop_NTPase"/>
</dbReference>
<feature type="domain" description="Mop" evidence="13">
    <location>
        <begin position="287"/>
        <end position="368"/>
    </location>
</feature>
<evidence type="ECO:0000256" key="3">
    <source>
        <dbReference type="ARBA" id="ARBA00022496"/>
    </source>
</evidence>
<keyword evidence="2" id="KW-1003">Cell membrane</keyword>
<gene>
    <name evidence="14" type="ORF">EBO15_15795</name>
</gene>
<evidence type="ECO:0000256" key="5">
    <source>
        <dbReference type="ARBA" id="ARBA00022741"/>
    </source>
</evidence>
<dbReference type="PROSITE" id="PS51866">
    <property type="entry name" value="MOP"/>
    <property type="match status" value="1"/>
</dbReference>
<keyword evidence="9" id="KW-0472">Membrane</keyword>
<sequence>MTAAEQAGGLDARIVVRRPRFDLDLVLTAAPGEVVALLGPNGAGKSTALRALAGLTPLAGGHVRVDGRDLTRLPPDERRVGMVFQEYLLFPHMSALENVAFGPRAQGTGRREARRRAAEWLEHVGLAEQASARPRALSGGQAQRVALARALAVRPGLLLLDEPLSALDAHTRLEVRAALRRHLAGFAGAAVLVTHDPLDALTLADRLVVVEGGRLVQEGAPADVARHPRTPYVARLVGLNLFRGRADGGSVVIADGRLKIDAVASPEGDVFLAFEPSAVALYRSRPDGSPRNLWKARVAAVESRGDRFRIRLDGAGPDASGGDGPDASGGDGPQVSADVTAAAVAELGLAEGSPVWASVKATEVRVYPA</sequence>
<dbReference type="Proteomes" id="UP000282674">
    <property type="component" value="Unassembled WGS sequence"/>
</dbReference>
<dbReference type="Pfam" id="PF00005">
    <property type="entry name" value="ABC_tran"/>
    <property type="match status" value="1"/>
</dbReference>
<dbReference type="InterPro" id="IPR015853">
    <property type="entry name" value="ABC_transpr_FbpC"/>
</dbReference>
<feature type="region of interest" description="Disordered" evidence="11">
    <location>
        <begin position="311"/>
        <end position="337"/>
    </location>
</feature>
<dbReference type="Gene3D" id="3.40.50.300">
    <property type="entry name" value="P-loop containing nucleotide triphosphate hydrolases"/>
    <property type="match status" value="1"/>
</dbReference>
<dbReference type="PANTHER" id="PTHR42781">
    <property type="entry name" value="SPERMIDINE/PUTRESCINE IMPORT ATP-BINDING PROTEIN POTA"/>
    <property type="match status" value="1"/>
</dbReference>
<dbReference type="InterPro" id="IPR005116">
    <property type="entry name" value="Transp-assoc_OB_typ1"/>
</dbReference>
<reference evidence="14 15" key="1">
    <citation type="submission" date="2018-10" db="EMBL/GenBank/DDBJ databases">
        <title>Isolation from soil.</title>
        <authorList>
            <person name="Hu J."/>
        </authorList>
    </citation>
    <scope>NUCLEOTIDE SEQUENCE [LARGE SCALE GENOMIC DNA]</scope>
    <source>
        <strain evidence="14 15">NEAU-Ht49</strain>
    </source>
</reference>
<feature type="compositionally biased region" description="Gly residues" evidence="11">
    <location>
        <begin position="319"/>
        <end position="332"/>
    </location>
</feature>
<dbReference type="SUPFAM" id="SSF52540">
    <property type="entry name" value="P-loop containing nucleoside triphosphate hydrolases"/>
    <property type="match status" value="1"/>
</dbReference>
<keyword evidence="5" id="KW-0547">Nucleotide-binding</keyword>
<dbReference type="RefSeq" id="WP_122195151.1">
    <property type="nucleotide sequence ID" value="NZ_JBHSKC010000008.1"/>
</dbReference>
<comment type="caution">
    <text evidence="14">The sequence shown here is derived from an EMBL/GenBank/DDBJ whole genome shotgun (WGS) entry which is preliminary data.</text>
</comment>
<keyword evidence="4 10" id="KW-0500">Molybdenum</keyword>
<protein>
    <submittedName>
        <fullName evidence="14">ABC transporter ATP-binding protein</fullName>
    </submittedName>
</protein>
<evidence type="ECO:0000313" key="14">
    <source>
        <dbReference type="EMBL" id="RMI43693.1"/>
    </source>
</evidence>
<keyword evidence="3" id="KW-0410">Iron transport</keyword>
<evidence type="ECO:0000259" key="12">
    <source>
        <dbReference type="PROSITE" id="PS50893"/>
    </source>
</evidence>
<evidence type="ECO:0000256" key="4">
    <source>
        <dbReference type="ARBA" id="ARBA00022505"/>
    </source>
</evidence>
<evidence type="ECO:0000256" key="1">
    <source>
        <dbReference type="ARBA" id="ARBA00022448"/>
    </source>
</evidence>
<keyword evidence="8" id="KW-0406">Ion transport</keyword>
<evidence type="ECO:0000256" key="9">
    <source>
        <dbReference type="ARBA" id="ARBA00023136"/>
    </source>
</evidence>
<organism evidence="14 15">
    <name type="scientific">Actinomadura harenae</name>
    <dbReference type="NCBI Taxonomy" id="2483351"/>
    <lineage>
        <taxon>Bacteria</taxon>
        <taxon>Bacillati</taxon>
        <taxon>Actinomycetota</taxon>
        <taxon>Actinomycetes</taxon>
        <taxon>Streptosporangiales</taxon>
        <taxon>Thermomonosporaceae</taxon>
        <taxon>Actinomadura</taxon>
    </lineage>
</organism>
<evidence type="ECO:0000256" key="7">
    <source>
        <dbReference type="ARBA" id="ARBA00023004"/>
    </source>
</evidence>
<proteinExistence type="predicted"/>
<dbReference type="GO" id="GO:0015408">
    <property type="term" value="F:ABC-type ferric iron transporter activity"/>
    <property type="evidence" value="ECO:0007669"/>
    <property type="project" value="InterPro"/>
</dbReference>
<dbReference type="PROSITE" id="PS00211">
    <property type="entry name" value="ABC_TRANSPORTER_1"/>
    <property type="match status" value="1"/>
</dbReference>
<name>A0A3M2M4E6_9ACTN</name>
<dbReference type="GO" id="GO:0016887">
    <property type="term" value="F:ATP hydrolysis activity"/>
    <property type="evidence" value="ECO:0007669"/>
    <property type="project" value="InterPro"/>
</dbReference>
<evidence type="ECO:0000256" key="6">
    <source>
        <dbReference type="ARBA" id="ARBA00022840"/>
    </source>
</evidence>
<keyword evidence="7" id="KW-0408">Iron</keyword>
<evidence type="ECO:0000259" key="13">
    <source>
        <dbReference type="PROSITE" id="PS51866"/>
    </source>
</evidence>
<dbReference type="GO" id="GO:0016020">
    <property type="term" value="C:membrane"/>
    <property type="evidence" value="ECO:0007669"/>
    <property type="project" value="InterPro"/>
</dbReference>
<keyword evidence="6 14" id="KW-0067">ATP-binding</keyword>
<dbReference type="InterPro" id="IPR050093">
    <property type="entry name" value="ABC_SmlMolc_Importer"/>
</dbReference>
<dbReference type="InterPro" id="IPR017871">
    <property type="entry name" value="ABC_transporter-like_CS"/>
</dbReference>
<accession>A0A3M2M4E6</accession>
<dbReference type="GO" id="GO:0015689">
    <property type="term" value="P:molybdate ion transport"/>
    <property type="evidence" value="ECO:0007669"/>
    <property type="project" value="InterPro"/>
</dbReference>
<keyword evidence="15" id="KW-1185">Reference proteome</keyword>
<dbReference type="Pfam" id="PF03459">
    <property type="entry name" value="TOBE"/>
    <property type="match status" value="1"/>
</dbReference>
<evidence type="ECO:0000256" key="10">
    <source>
        <dbReference type="PROSITE-ProRule" id="PRU01213"/>
    </source>
</evidence>
<dbReference type="Gene3D" id="2.40.50.100">
    <property type="match status" value="1"/>
</dbReference>
<dbReference type="SUPFAM" id="SSF50331">
    <property type="entry name" value="MOP-like"/>
    <property type="match status" value="1"/>
</dbReference>